<dbReference type="RefSeq" id="WP_050428586.1">
    <property type="nucleotide sequence ID" value="NZ_CP012159.1"/>
</dbReference>
<protein>
    <submittedName>
        <fullName evidence="1">Uncharacterized protein</fullName>
    </submittedName>
</protein>
<name>A0A0K1E555_CHOCO</name>
<evidence type="ECO:0000313" key="2">
    <source>
        <dbReference type="Proteomes" id="UP000067626"/>
    </source>
</evidence>
<dbReference type="AlphaFoldDB" id="A0A0K1E555"/>
<dbReference type="EMBL" id="CP012159">
    <property type="protein sequence ID" value="AKT36011.1"/>
    <property type="molecule type" value="Genomic_DNA"/>
</dbReference>
<sequence>MSRALWDQLKAKQSAFLRTRLVSEQAARDFRTSLPAGWAALLATPLGDLTDPAALNRALDAALQGPSASRAIRPAATAILSPLIEAARKEPSRAGEFLPTEAHAKLRRLAARPKILSEKLVRQVLESEAMDEVMTDILSSMLRDFSHRVNPLVAEWGLPSLLKRISLFGLGKGLEAVRAEFERRLDPEIFSFLRSSSRKALRETSDALVQRAAQPKHVALRQHLATWLLEQRIAELLDALDDEGAALAQELLVDALNHGLSRKDLAERRRAAILAFYIEHRTHPVGDVLARHGITFEPDFDALAGALWPLVRAACESAPVQAWLETIVAEFFDGLPDDLT</sequence>
<accession>A0A0K1E555</accession>
<proteinExistence type="predicted"/>
<dbReference type="KEGG" id="ccro:CMC5_001230"/>
<dbReference type="STRING" id="52.CMC5_001230"/>
<evidence type="ECO:0000313" key="1">
    <source>
        <dbReference type="EMBL" id="AKT36011.1"/>
    </source>
</evidence>
<dbReference type="OrthoDB" id="5493980at2"/>
<dbReference type="Proteomes" id="UP000067626">
    <property type="component" value="Chromosome"/>
</dbReference>
<keyword evidence="2" id="KW-1185">Reference proteome</keyword>
<organism evidence="1 2">
    <name type="scientific">Chondromyces crocatus</name>
    <dbReference type="NCBI Taxonomy" id="52"/>
    <lineage>
        <taxon>Bacteria</taxon>
        <taxon>Pseudomonadati</taxon>
        <taxon>Myxococcota</taxon>
        <taxon>Polyangia</taxon>
        <taxon>Polyangiales</taxon>
        <taxon>Polyangiaceae</taxon>
        <taxon>Chondromyces</taxon>
    </lineage>
</organism>
<gene>
    <name evidence="1" type="ORF">CMC5_001230</name>
</gene>
<reference evidence="1 2" key="1">
    <citation type="submission" date="2015-07" db="EMBL/GenBank/DDBJ databases">
        <title>Genome analysis of myxobacterium Chondromyces crocatus Cm c5 reveals a high potential for natural compound synthesis and the genetic basis for the loss of fruiting body formation.</title>
        <authorList>
            <person name="Zaburannyi N."/>
            <person name="Bunk B."/>
            <person name="Maier J."/>
            <person name="Overmann J."/>
            <person name="Mueller R."/>
        </authorList>
    </citation>
    <scope>NUCLEOTIDE SEQUENCE [LARGE SCALE GENOMIC DNA]</scope>
    <source>
        <strain evidence="1 2">Cm c5</strain>
    </source>
</reference>